<evidence type="ECO:0000256" key="10">
    <source>
        <dbReference type="ARBA" id="ARBA00023016"/>
    </source>
</evidence>
<dbReference type="InterPro" id="IPR011009">
    <property type="entry name" value="Kinase-like_dom_sf"/>
</dbReference>
<dbReference type="Gene3D" id="1.20.1270.170">
    <property type="match status" value="1"/>
</dbReference>
<keyword evidence="5" id="KW-0479">Metal-binding</keyword>
<evidence type="ECO:0000256" key="5">
    <source>
        <dbReference type="ARBA" id="ARBA00022723"/>
    </source>
</evidence>
<dbReference type="InterPro" id="IPR002575">
    <property type="entry name" value="Aminoglycoside_PTrfase"/>
</dbReference>
<evidence type="ECO:0000256" key="1">
    <source>
        <dbReference type="ARBA" id="ARBA00022490"/>
    </source>
</evidence>
<keyword evidence="7" id="KW-0418">Kinase</keyword>
<dbReference type="SUPFAM" id="SSF56112">
    <property type="entry name" value="Protein kinase-like (PK-like)"/>
    <property type="match status" value="1"/>
</dbReference>
<evidence type="ECO:0000259" key="11">
    <source>
        <dbReference type="Pfam" id="PF01636"/>
    </source>
</evidence>
<name>A0A1F7F6E2_UNCRA</name>
<evidence type="ECO:0000256" key="7">
    <source>
        <dbReference type="ARBA" id="ARBA00022777"/>
    </source>
</evidence>
<keyword evidence="1" id="KW-0963">Cytoplasm</keyword>
<organism evidence="12 13">
    <name type="scientific">Candidatus Raymondbacteria bacterium RIFOXYD12_FULL_49_13</name>
    <dbReference type="NCBI Taxonomy" id="1817890"/>
    <lineage>
        <taxon>Bacteria</taxon>
        <taxon>Raymondiibacteriota</taxon>
    </lineage>
</organism>
<evidence type="ECO:0000256" key="2">
    <source>
        <dbReference type="ARBA" id="ARBA00022527"/>
    </source>
</evidence>
<evidence type="ECO:0000313" key="13">
    <source>
        <dbReference type="Proteomes" id="UP000179243"/>
    </source>
</evidence>
<keyword evidence="10" id="KW-0346">Stress response</keyword>
<sequence>MHSFEGLVPDRFLPVLEEALGIELSSLIRPFPSYINRVYEIRTMDDVSYVAKFYRPGRWLIDAIRDEHAFLADCAEVEIPVVCPLQLATGKTLGSLDDIPFAVFPKRAGRRFDIEADESWQRVGTLLSRLHNAGAKRSAPSRLCLAPKTTTQEYVDRLLVDGVADNRKQAFKDICYRIIDTIAPYFENLETIRIHGDFHSGNILERPDTGLMVIDFDDMMNGPPAQDFWLLLPDHYPACKQQLEKLCEGYQMFRDVDQRLPLLIEGLRAMRLIYFTAWCNMQRNDFQFQSKFPNWGSDAFWVQEINDLRVQYANIMDAFSGDV</sequence>
<dbReference type="Gene3D" id="3.30.200.70">
    <property type="match status" value="1"/>
</dbReference>
<evidence type="ECO:0000256" key="9">
    <source>
        <dbReference type="ARBA" id="ARBA00022842"/>
    </source>
</evidence>
<evidence type="ECO:0000256" key="6">
    <source>
        <dbReference type="ARBA" id="ARBA00022741"/>
    </source>
</evidence>
<dbReference type="InterPro" id="IPR032882">
    <property type="entry name" value="SrkA/RdoA"/>
</dbReference>
<evidence type="ECO:0000256" key="3">
    <source>
        <dbReference type="ARBA" id="ARBA00022553"/>
    </source>
</evidence>
<evidence type="ECO:0000313" key="12">
    <source>
        <dbReference type="EMBL" id="OGK02142.1"/>
    </source>
</evidence>
<dbReference type="GO" id="GO:0005524">
    <property type="term" value="F:ATP binding"/>
    <property type="evidence" value="ECO:0007669"/>
    <property type="project" value="UniProtKB-KW"/>
</dbReference>
<dbReference type="GO" id="GO:0004674">
    <property type="term" value="F:protein serine/threonine kinase activity"/>
    <property type="evidence" value="ECO:0007669"/>
    <property type="project" value="UniProtKB-KW"/>
</dbReference>
<reference evidence="12 13" key="1">
    <citation type="journal article" date="2016" name="Nat. Commun.">
        <title>Thousands of microbial genomes shed light on interconnected biogeochemical processes in an aquifer system.</title>
        <authorList>
            <person name="Anantharaman K."/>
            <person name="Brown C.T."/>
            <person name="Hug L.A."/>
            <person name="Sharon I."/>
            <person name="Castelle C.J."/>
            <person name="Probst A.J."/>
            <person name="Thomas B.C."/>
            <person name="Singh A."/>
            <person name="Wilkins M.J."/>
            <person name="Karaoz U."/>
            <person name="Brodie E.L."/>
            <person name="Williams K.H."/>
            <person name="Hubbard S.S."/>
            <person name="Banfield J.F."/>
        </authorList>
    </citation>
    <scope>NUCLEOTIDE SEQUENCE [LARGE SCALE GENOMIC DNA]</scope>
</reference>
<evidence type="ECO:0000256" key="8">
    <source>
        <dbReference type="ARBA" id="ARBA00022840"/>
    </source>
</evidence>
<dbReference type="NCBIfam" id="NF008738">
    <property type="entry name" value="PRK11768.1"/>
    <property type="match status" value="1"/>
</dbReference>
<gene>
    <name evidence="12" type="ORF">A2519_18955</name>
</gene>
<keyword evidence="4" id="KW-0808">Transferase</keyword>
<keyword evidence="3" id="KW-0597">Phosphoprotein</keyword>
<dbReference type="GO" id="GO:0005737">
    <property type="term" value="C:cytoplasm"/>
    <property type="evidence" value="ECO:0007669"/>
    <property type="project" value="TreeGrafter"/>
</dbReference>
<feature type="domain" description="Aminoglycoside phosphotransferase" evidence="11">
    <location>
        <begin position="28"/>
        <end position="254"/>
    </location>
</feature>
<dbReference type="Pfam" id="PF01636">
    <property type="entry name" value="APH"/>
    <property type="match status" value="1"/>
</dbReference>
<protein>
    <recommendedName>
        <fullName evidence="11">Aminoglycoside phosphotransferase domain-containing protein</fullName>
    </recommendedName>
</protein>
<keyword evidence="6" id="KW-0547">Nucleotide-binding</keyword>
<dbReference type="Gene3D" id="1.10.510.10">
    <property type="entry name" value="Transferase(Phosphotransferase) domain 1"/>
    <property type="match status" value="1"/>
</dbReference>
<dbReference type="AlphaFoldDB" id="A0A1F7F6E2"/>
<dbReference type="GO" id="GO:0046872">
    <property type="term" value="F:metal ion binding"/>
    <property type="evidence" value="ECO:0007669"/>
    <property type="project" value="UniProtKB-KW"/>
</dbReference>
<dbReference type="EMBL" id="MFYX01000112">
    <property type="protein sequence ID" value="OGK02142.1"/>
    <property type="molecule type" value="Genomic_DNA"/>
</dbReference>
<keyword evidence="8" id="KW-0067">ATP-binding</keyword>
<accession>A0A1F7F6E2</accession>
<keyword evidence="9" id="KW-0460">Magnesium</keyword>
<keyword evidence="2" id="KW-0723">Serine/threonine-protein kinase</keyword>
<dbReference type="PANTHER" id="PTHR39573">
    <property type="entry name" value="STRESS RESPONSE KINASE A"/>
    <property type="match status" value="1"/>
</dbReference>
<comment type="caution">
    <text evidence="12">The sequence shown here is derived from an EMBL/GenBank/DDBJ whole genome shotgun (WGS) entry which is preliminary data.</text>
</comment>
<proteinExistence type="predicted"/>
<dbReference type="PANTHER" id="PTHR39573:SF1">
    <property type="entry name" value="STRESS RESPONSE KINASE A"/>
    <property type="match status" value="1"/>
</dbReference>
<dbReference type="Proteomes" id="UP000179243">
    <property type="component" value="Unassembled WGS sequence"/>
</dbReference>
<evidence type="ECO:0000256" key="4">
    <source>
        <dbReference type="ARBA" id="ARBA00022679"/>
    </source>
</evidence>